<proteinExistence type="predicted"/>
<evidence type="ECO:0000256" key="1">
    <source>
        <dbReference type="SAM" id="Phobius"/>
    </source>
</evidence>
<accession>A0A7J0BKM6</accession>
<feature type="transmembrane region" description="Helical" evidence="1">
    <location>
        <begin position="32"/>
        <end position="56"/>
    </location>
</feature>
<dbReference type="EMBL" id="BLVO01000013">
    <property type="protein sequence ID" value="GFM33801.1"/>
    <property type="molecule type" value="Genomic_DNA"/>
</dbReference>
<reference evidence="2 3" key="1">
    <citation type="submission" date="2020-05" db="EMBL/GenBank/DDBJ databases">
        <title>Draft genome sequence of Desulfovibrio sp. strain HN2T.</title>
        <authorList>
            <person name="Ueno A."/>
            <person name="Tamazawa S."/>
            <person name="Tamamura S."/>
            <person name="Murakami T."/>
            <person name="Kiyama T."/>
            <person name="Inomata H."/>
            <person name="Amano Y."/>
            <person name="Miyakawa K."/>
            <person name="Tamaki H."/>
            <person name="Naganuma T."/>
            <person name="Kaneko K."/>
        </authorList>
    </citation>
    <scope>NUCLEOTIDE SEQUENCE [LARGE SCALE GENOMIC DNA]</scope>
    <source>
        <strain evidence="2 3">HN2</strain>
    </source>
</reference>
<comment type="caution">
    <text evidence="2">The sequence shown here is derived from an EMBL/GenBank/DDBJ whole genome shotgun (WGS) entry which is preliminary data.</text>
</comment>
<protein>
    <submittedName>
        <fullName evidence="2">Uncharacterized protein</fullName>
    </submittedName>
</protein>
<name>A0A7J0BKM6_9BACT</name>
<keyword evidence="1" id="KW-0472">Membrane</keyword>
<dbReference type="AlphaFoldDB" id="A0A7J0BKM6"/>
<keyword evidence="3" id="KW-1185">Reference proteome</keyword>
<keyword evidence="1" id="KW-0812">Transmembrane</keyword>
<dbReference type="Proteomes" id="UP000503840">
    <property type="component" value="Unassembled WGS sequence"/>
</dbReference>
<organism evidence="2 3">
    <name type="scientific">Desulfovibrio subterraneus</name>
    <dbReference type="NCBI Taxonomy" id="2718620"/>
    <lineage>
        <taxon>Bacteria</taxon>
        <taxon>Pseudomonadati</taxon>
        <taxon>Thermodesulfobacteriota</taxon>
        <taxon>Desulfovibrionia</taxon>
        <taxon>Desulfovibrionales</taxon>
        <taxon>Desulfovibrionaceae</taxon>
        <taxon>Desulfovibrio</taxon>
    </lineage>
</organism>
<gene>
    <name evidence="2" type="ORF">DSM101010T_21660</name>
</gene>
<keyword evidence="1" id="KW-1133">Transmembrane helix</keyword>
<sequence length="353" mass="40872">MRFPMITAVDKTTDYFSEISRSFTDTSAREMVSMQVIMVLLAVVAVLVAIIIIMWLRSKRSAVYVPHGWVLDPQSIRTDLKNAMDQRSKMELQFHSETDKRRSTFCILYDLGADSVTMECSSLKNISSNWLGKTVDCYFRMQDEKRTPQHYMFTSSIIGIRPVGNEICHLNLSVPEKLEMKQKRAALRVDPPEQYIMGIALWPEKLLADAKHDMNFKNWGKPVLSFIPGKRAQVRLVNISAGGVKLHIKRHDAKECGLSFNIGDRIFILLDLWEPETGTRTRYWLLCRLQMPYVDFETRDVDLGLQFIQRAEAVENAHGELYWLPPLRGNEVDEIGNWAMRRHLELYREKGLE</sequence>
<evidence type="ECO:0000313" key="3">
    <source>
        <dbReference type="Proteomes" id="UP000503840"/>
    </source>
</evidence>
<evidence type="ECO:0000313" key="2">
    <source>
        <dbReference type="EMBL" id="GFM33801.1"/>
    </source>
</evidence>
<dbReference type="RefSeq" id="WP_174405442.1">
    <property type="nucleotide sequence ID" value="NZ_BLVO01000013.1"/>
</dbReference>